<evidence type="ECO:0000256" key="1">
    <source>
        <dbReference type="ARBA" id="ARBA00004870"/>
    </source>
</evidence>
<evidence type="ECO:0000256" key="5">
    <source>
        <dbReference type="ARBA" id="ARBA00022679"/>
    </source>
</evidence>
<dbReference type="HAMAP" id="MF_00409">
    <property type="entry name" value="LpxK"/>
    <property type="match status" value="1"/>
</dbReference>
<dbReference type="GO" id="GO:0009245">
    <property type="term" value="P:lipid A biosynthetic process"/>
    <property type="evidence" value="ECO:0007669"/>
    <property type="project" value="UniProtKB-KW"/>
</dbReference>
<keyword evidence="3" id="KW-0444">Lipid biosynthesis</keyword>
<evidence type="ECO:0000256" key="3">
    <source>
        <dbReference type="ARBA" id="ARBA00022516"/>
    </source>
</evidence>
<evidence type="ECO:0000256" key="4">
    <source>
        <dbReference type="ARBA" id="ARBA00022556"/>
    </source>
</evidence>
<keyword evidence="9" id="KW-0443">Lipid metabolism</keyword>
<keyword evidence="5" id="KW-0808">Transferase</keyword>
<dbReference type="PANTHER" id="PTHR42724">
    <property type="entry name" value="TETRAACYLDISACCHARIDE 4'-KINASE"/>
    <property type="match status" value="1"/>
</dbReference>
<evidence type="ECO:0000256" key="8">
    <source>
        <dbReference type="ARBA" id="ARBA00022840"/>
    </source>
</evidence>
<keyword evidence="8" id="KW-0067">ATP-binding</keyword>
<keyword evidence="6" id="KW-0547">Nucleotide-binding</keyword>
<sequence length="328" mass="36760">VIKVIKMSSIASFVNHSKFGLVNFLLLPFSVVFFIFCNIRLWLYKLGLLQVNVSPLPVIVVGNITAGGTGKTPIVIAIANYFVSQNKKVGVVSRGYGGKYTQESLEVTLLSNPIECGDEPLLIKQQTEVPVVVAKKRSNAIEFLIKNYSLDVIISDDGLQHYSMGRDIEIAVIDGHNRLGNGWFLPAGPLREAKRRLKSVDFIINNGSQEKGEVPCRVEAECYINLVTNEKKELDHFKGKKCFAVAGIGNPKNFYKLLESQGVNLITKTFADHYSFSEKDLDFNEDYPIIMTAKDCVKCKHFATNQMWYLSVSAELSQDFYKQLESKL</sequence>
<protein>
    <recommendedName>
        <fullName evidence="2">tetraacyldisaccharide 4'-kinase</fullName>
        <ecNumber evidence="2">2.7.1.130</ecNumber>
    </recommendedName>
</protein>
<keyword evidence="4" id="KW-0441">Lipid A biosynthesis</keyword>
<feature type="transmembrane region" description="Helical" evidence="10">
    <location>
        <begin position="21"/>
        <end position="43"/>
    </location>
</feature>
<dbReference type="InterPro" id="IPR003758">
    <property type="entry name" value="LpxK"/>
</dbReference>
<dbReference type="EMBL" id="UINC01036359">
    <property type="protein sequence ID" value="SVB30204.1"/>
    <property type="molecule type" value="Genomic_DNA"/>
</dbReference>
<evidence type="ECO:0000313" key="11">
    <source>
        <dbReference type="EMBL" id="SVB30204.1"/>
    </source>
</evidence>
<evidence type="ECO:0000256" key="6">
    <source>
        <dbReference type="ARBA" id="ARBA00022741"/>
    </source>
</evidence>
<dbReference type="GO" id="GO:0009029">
    <property type="term" value="F:lipid-A 4'-kinase activity"/>
    <property type="evidence" value="ECO:0007669"/>
    <property type="project" value="UniProtKB-EC"/>
</dbReference>
<keyword evidence="7" id="KW-0418">Kinase</keyword>
<evidence type="ECO:0000256" key="7">
    <source>
        <dbReference type="ARBA" id="ARBA00022777"/>
    </source>
</evidence>
<name>A0A382CWL9_9ZZZZ</name>
<evidence type="ECO:0000256" key="2">
    <source>
        <dbReference type="ARBA" id="ARBA00012071"/>
    </source>
</evidence>
<keyword evidence="10" id="KW-1133">Transmembrane helix</keyword>
<dbReference type="AlphaFoldDB" id="A0A382CWL9"/>
<dbReference type="GO" id="GO:0005524">
    <property type="term" value="F:ATP binding"/>
    <property type="evidence" value="ECO:0007669"/>
    <property type="project" value="UniProtKB-KW"/>
</dbReference>
<accession>A0A382CWL9</accession>
<dbReference type="EC" id="2.7.1.130" evidence="2"/>
<dbReference type="UniPathway" id="UPA00359">
    <property type="reaction ID" value="UER00482"/>
</dbReference>
<feature type="non-terminal residue" evidence="11">
    <location>
        <position position="1"/>
    </location>
</feature>
<dbReference type="PANTHER" id="PTHR42724:SF1">
    <property type="entry name" value="TETRAACYLDISACCHARIDE 4'-KINASE, MITOCHONDRIAL-RELATED"/>
    <property type="match status" value="1"/>
</dbReference>
<dbReference type="GO" id="GO:0005886">
    <property type="term" value="C:plasma membrane"/>
    <property type="evidence" value="ECO:0007669"/>
    <property type="project" value="TreeGrafter"/>
</dbReference>
<dbReference type="SUPFAM" id="SSF52540">
    <property type="entry name" value="P-loop containing nucleoside triphosphate hydrolases"/>
    <property type="match status" value="1"/>
</dbReference>
<dbReference type="Pfam" id="PF02606">
    <property type="entry name" value="LpxK"/>
    <property type="match status" value="1"/>
</dbReference>
<keyword evidence="10" id="KW-0472">Membrane</keyword>
<dbReference type="InterPro" id="IPR027417">
    <property type="entry name" value="P-loop_NTPase"/>
</dbReference>
<keyword evidence="10" id="KW-0812">Transmembrane</keyword>
<organism evidence="11">
    <name type="scientific">marine metagenome</name>
    <dbReference type="NCBI Taxonomy" id="408172"/>
    <lineage>
        <taxon>unclassified sequences</taxon>
        <taxon>metagenomes</taxon>
        <taxon>ecological metagenomes</taxon>
    </lineage>
</organism>
<proteinExistence type="inferred from homology"/>
<evidence type="ECO:0000256" key="10">
    <source>
        <dbReference type="SAM" id="Phobius"/>
    </source>
</evidence>
<reference evidence="11" key="1">
    <citation type="submission" date="2018-05" db="EMBL/GenBank/DDBJ databases">
        <authorList>
            <person name="Lanie J.A."/>
            <person name="Ng W.-L."/>
            <person name="Kazmierczak K.M."/>
            <person name="Andrzejewski T.M."/>
            <person name="Davidsen T.M."/>
            <person name="Wayne K.J."/>
            <person name="Tettelin H."/>
            <person name="Glass J.I."/>
            <person name="Rusch D."/>
            <person name="Podicherti R."/>
            <person name="Tsui H.-C.T."/>
            <person name="Winkler M.E."/>
        </authorList>
    </citation>
    <scope>NUCLEOTIDE SEQUENCE</scope>
</reference>
<dbReference type="GO" id="GO:0009244">
    <property type="term" value="P:lipopolysaccharide core region biosynthetic process"/>
    <property type="evidence" value="ECO:0007669"/>
    <property type="project" value="TreeGrafter"/>
</dbReference>
<evidence type="ECO:0000256" key="9">
    <source>
        <dbReference type="ARBA" id="ARBA00023098"/>
    </source>
</evidence>
<comment type="pathway">
    <text evidence="1">Glycolipid biosynthesis; lipid IV(A) biosynthesis; lipid IV(A) from (3R)-3-hydroxytetradecanoyl-[acyl-carrier-protein] and UDP-N-acetyl-alpha-D-glucosamine: step 6/6.</text>
</comment>
<dbReference type="NCBIfam" id="TIGR00682">
    <property type="entry name" value="lpxK"/>
    <property type="match status" value="1"/>
</dbReference>
<gene>
    <name evidence="11" type="ORF">METZ01_LOCUS183058</name>
</gene>